<name>B4VKY8_9CYAN</name>
<protein>
    <submittedName>
        <fullName evidence="1">Uncharacterized protein</fullName>
    </submittedName>
</protein>
<keyword evidence="2" id="KW-1185">Reference proteome</keyword>
<dbReference type="HOGENOM" id="CLU_3042317_0_0_3"/>
<sequence>MEGCRYFTDGVGDLRKNRIPVIVEERRLLKAMLLNTIMLKENRDDTSSNCTSYV</sequence>
<accession>B4VKY8</accession>
<dbReference type="AlphaFoldDB" id="B4VKY8"/>
<dbReference type="EMBL" id="DS989844">
    <property type="protein sequence ID" value="EDX77098.1"/>
    <property type="molecule type" value="Genomic_DNA"/>
</dbReference>
<proteinExistence type="predicted"/>
<evidence type="ECO:0000313" key="2">
    <source>
        <dbReference type="Proteomes" id="UP000003835"/>
    </source>
</evidence>
<dbReference type="Proteomes" id="UP000003835">
    <property type="component" value="Unassembled WGS sequence"/>
</dbReference>
<gene>
    <name evidence="1" type="ORF">MC7420_235</name>
</gene>
<dbReference type="STRING" id="118168.MC7420_235"/>
<organism evidence="1 2">
    <name type="scientific">Coleofasciculus chthonoplastes PCC 7420</name>
    <dbReference type="NCBI Taxonomy" id="118168"/>
    <lineage>
        <taxon>Bacteria</taxon>
        <taxon>Bacillati</taxon>
        <taxon>Cyanobacteriota</taxon>
        <taxon>Cyanophyceae</taxon>
        <taxon>Coleofasciculales</taxon>
        <taxon>Coleofasciculaceae</taxon>
        <taxon>Coleofasciculus</taxon>
    </lineage>
</organism>
<evidence type="ECO:0000313" key="1">
    <source>
        <dbReference type="EMBL" id="EDX77098.1"/>
    </source>
</evidence>
<reference evidence="1 2" key="1">
    <citation type="submission" date="2008-07" db="EMBL/GenBank/DDBJ databases">
        <authorList>
            <person name="Tandeau de Marsac N."/>
            <person name="Ferriera S."/>
            <person name="Johnson J."/>
            <person name="Kravitz S."/>
            <person name="Beeson K."/>
            <person name="Sutton G."/>
            <person name="Rogers Y.-H."/>
            <person name="Friedman R."/>
            <person name="Frazier M."/>
            <person name="Venter J.C."/>
        </authorList>
    </citation>
    <scope>NUCLEOTIDE SEQUENCE [LARGE SCALE GENOMIC DNA]</scope>
    <source>
        <strain evidence="1 2">PCC 7420</strain>
    </source>
</reference>